<dbReference type="EMBL" id="JAGGMS010000001">
    <property type="protein sequence ID" value="MBP2179638.1"/>
    <property type="molecule type" value="Genomic_DNA"/>
</dbReference>
<evidence type="ECO:0000313" key="2">
    <source>
        <dbReference type="Proteomes" id="UP000741013"/>
    </source>
</evidence>
<dbReference type="RefSeq" id="WP_209663332.1">
    <property type="nucleotide sequence ID" value="NZ_JAGGMS010000001.1"/>
</dbReference>
<organism evidence="1 2">
    <name type="scientific">Amycolatopsis magusensis</name>
    <dbReference type="NCBI Taxonomy" id="882444"/>
    <lineage>
        <taxon>Bacteria</taxon>
        <taxon>Bacillati</taxon>
        <taxon>Actinomycetota</taxon>
        <taxon>Actinomycetes</taxon>
        <taxon>Pseudonocardiales</taxon>
        <taxon>Pseudonocardiaceae</taxon>
        <taxon>Amycolatopsis</taxon>
    </lineage>
</organism>
<dbReference type="Proteomes" id="UP000741013">
    <property type="component" value="Unassembled WGS sequence"/>
</dbReference>
<keyword evidence="2" id="KW-1185">Reference proteome</keyword>
<reference evidence="1 2" key="1">
    <citation type="submission" date="2021-03" db="EMBL/GenBank/DDBJ databases">
        <title>Sequencing the genomes of 1000 actinobacteria strains.</title>
        <authorList>
            <person name="Klenk H.-P."/>
        </authorList>
    </citation>
    <scope>NUCLEOTIDE SEQUENCE [LARGE SCALE GENOMIC DNA]</scope>
    <source>
        <strain evidence="1 2">DSM 45510</strain>
    </source>
</reference>
<accession>A0ABS4PJT7</accession>
<sequence length="185" mass="21150">MDAVERVRAWLADRDVVEDDGVWLARGEVLSADEVAHEWARELLEEPYLNPYARLLLGFGLLDLLDAYPVTVEIRRALDPSLTGEFWANYRLRLEAPKPPEAILESLWTDLFVDEDTAPEAFAEVLGNDLRLLHTPGELRRARRVLTISAPVPWTAKDRAYRYAATRPDLRPALPREWEGPPEQP</sequence>
<name>A0ABS4PJT7_9PSEU</name>
<proteinExistence type="predicted"/>
<protein>
    <submittedName>
        <fullName evidence="1">Uncharacterized protein</fullName>
    </submittedName>
</protein>
<comment type="caution">
    <text evidence="1">The sequence shown here is derived from an EMBL/GenBank/DDBJ whole genome shotgun (WGS) entry which is preliminary data.</text>
</comment>
<gene>
    <name evidence="1" type="ORF">JOM49_001164</name>
</gene>
<evidence type="ECO:0000313" key="1">
    <source>
        <dbReference type="EMBL" id="MBP2179638.1"/>
    </source>
</evidence>